<evidence type="ECO:0000313" key="1">
    <source>
        <dbReference type="EMBL" id="KAI4472098.1"/>
    </source>
</evidence>
<name>A0ACB9TZJ6_HOLOL</name>
<comment type="caution">
    <text evidence="1">The sequence shown here is derived from an EMBL/GenBank/DDBJ whole genome shotgun (WGS) entry which is preliminary data.</text>
</comment>
<proteinExistence type="predicted"/>
<protein>
    <submittedName>
        <fullName evidence="1">Atm interactor</fullName>
    </submittedName>
</protein>
<dbReference type="Proteomes" id="UP001056778">
    <property type="component" value="Chromosome 1"/>
</dbReference>
<accession>A0ACB9TZJ6</accession>
<keyword evidence="2" id="KW-1185">Reference proteome</keyword>
<gene>
    <name evidence="1" type="ORF">MML48_1g16366</name>
</gene>
<dbReference type="EMBL" id="CM043015">
    <property type="protein sequence ID" value="KAI4472098.1"/>
    <property type="molecule type" value="Genomic_DNA"/>
</dbReference>
<evidence type="ECO:0000313" key="2">
    <source>
        <dbReference type="Proteomes" id="UP001056778"/>
    </source>
</evidence>
<organism evidence="1 2">
    <name type="scientific">Holotrichia oblita</name>
    <name type="common">Chafer beetle</name>
    <dbReference type="NCBI Taxonomy" id="644536"/>
    <lineage>
        <taxon>Eukaryota</taxon>
        <taxon>Metazoa</taxon>
        <taxon>Ecdysozoa</taxon>
        <taxon>Arthropoda</taxon>
        <taxon>Hexapoda</taxon>
        <taxon>Insecta</taxon>
        <taxon>Pterygota</taxon>
        <taxon>Neoptera</taxon>
        <taxon>Endopterygota</taxon>
        <taxon>Coleoptera</taxon>
        <taxon>Polyphaga</taxon>
        <taxon>Scarabaeiformia</taxon>
        <taxon>Scarabaeidae</taxon>
        <taxon>Melolonthinae</taxon>
        <taxon>Holotrichia</taxon>
    </lineage>
</organism>
<sequence>MYVGTETITLCKTILDAVRWIASVVKEVQRSCVVKCFRKAGFNLENTANEDFPENNEELLRDIEHLIEAAGEEGTTAEDFVSVDRKLITEGGHQTIDTLIDLAVESEEEENNDVEAEGLGADKEAINPIKNYKEASRALSSLEAYSLHIDCPEMSKHLLDVRTAMEKSYSTAMESQKIYPTAEELSTINSTVRCPEEGCSSIFMSESNLNLHLAKTHKKENLMAPSSVNREYYCPDLSCNYNDTKSFKSLKLLKQHYLKVHSEKTYGCDTCDSKFSTQAAKNRHAEYCHAKFTCCECNSSYPCYESLLTHSRRKQHVILDKTAYRTQASPVTKSSSITNLSQKPKRSLVLPKNSTSLQLINVNVQNLVTVEKGSQTDIWTEKPRLLKKGVKLVNNSQETQTLNNKQHLSAETQTIGDYIQRKSSASKIDEDDRKSINTQTKPVDSKTKSCNTLFNLNDFNFMMENTERNHSGTQTTNVPSEFLYSTSQTETSDLNVFEFMHSSSQTTFDEDMDTFDSENYFNCNSETQTDFMSMLNSDYCSNMYTQTCDSLLLNDLAFINSHTQTVFDDVLKSVESQTMMSTQSTGLAMTCRDMAHMETQTDVEFKQMLEEINA</sequence>
<reference evidence="1" key="1">
    <citation type="submission" date="2022-04" db="EMBL/GenBank/DDBJ databases">
        <title>Chromosome-scale genome assembly of Holotrichia oblita Faldermann.</title>
        <authorList>
            <person name="Rongchong L."/>
        </authorList>
    </citation>
    <scope>NUCLEOTIDE SEQUENCE</scope>
    <source>
        <strain evidence="1">81SQS9</strain>
    </source>
</reference>